<dbReference type="AlphaFoldDB" id="A0A1I2C0K9"/>
<proteinExistence type="inferred from homology"/>
<name>A0A1I2C0K9_9BACL</name>
<dbReference type="InterPro" id="IPR000683">
    <property type="entry name" value="Gfo/Idh/MocA-like_OxRdtase_N"/>
</dbReference>
<protein>
    <submittedName>
        <fullName evidence="5">Predicted dehydrogenase</fullName>
    </submittedName>
</protein>
<evidence type="ECO:0000259" key="4">
    <source>
        <dbReference type="Pfam" id="PF22725"/>
    </source>
</evidence>
<comment type="similarity">
    <text evidence="1">Belongs to the Gfo/Idh/MocA family.</text>
</comment>
<dbReference type="PANTHER" id="PTHR22604:SF105">
    <property type="entry name" value="TRANS-1,2-DIHYDROBENZENE-1,2-DIOL DEHYDROGENASE"/>
    <property type="match status" value="1"/>
</dbReference>
<evidence type="ECO:0000256" key="1">
    <source>
        <dbReference type="ARBA" id="ARBA00010928"/>
    </source>
</evidence>
<organism evidence="5 6">
    <name type="scientific">Paenibacillus catalpae</name>
    <dbReference type="NCBI Taxonomy" id="1045775"/>
    <lineage>
        <taxon>Bacteria</taxon>
        <taxon>Bacillati</taxon>
        <taxon>Bacillota</taxon>
        <taxon>Bacilli</taxon>
        <taxon>Bacillales</taxon>
        <taxon>Paenibacillaceae</taxon>
        <taxon>Paenibacillus</taxon>
    </lineage>
</organism>
<dbReference type="InterPro" id="IPR036291">
    <property type="entry name" value="NAD(P)-bd_dom_sf"/>
</dbReference>
<dbReference type="GO" id="GO:0016491">
    <property type="term" value="F:oxidoreductase activity"/>
    <property type="evidence" value="ECO:0007669"/>
    <property type="project" value="UniProtKB-KW"/>
</dbReference>
<dbReference type="PANTHER" id="PTHR22604">
    <property type="entry name" value="OXIDOREDUCTASES"/>
    <property type="match status" value="1"/>
</dbReference>
<dbReference type="RefSeq" id="WP_091187743.1">
    <property type="nucleotide sequence ID" value="NZ_FOMT01000003.1"/>
</dbReference>
<dbReference type="SUPFAM" id="SSF51735">
    <property type="entry name" value="NAD(P)-binding Rossmann-fold domains"/>
    <property type="match status" value="1"/>
</dbReference>
<dbReference type="OrthoDB" id="9815825at2"/>
<feature type="domain" description="Gfo/Idh/MocA-like oxidoreductase N-terminal" evidence="3">
    <location>
        <begin position="6"/>
        <end position="122"/>
    </location>
</feature>
<keyword evidence="2" id="KW-0560">Oxidoreductase</keyword>
<evidence type="ECO:0000256" key="2">
    <source>
        <dbReference type="ARBA" id="ARBA00023002"/>
    </source>
</evidence>
<dbReference type="InterPro" id="IPR050984">
    <property type="entry name" value="Gfo/Idh/MocA_domain"/>
</dbReference>
<dbReference type="InterPro" id="IPR055170">
    <property type="entry name" value="GFO_IDH_MocA-like_dom"/>
</dbReference>
<evidence type="ECO:0000259" key="3">
    <source>
        <dbReference type="Pfam" id="PF01408"/>
    </source>
</evidence>
<sequence>MENRTIKWGILGAGWIASQFARDLAFAKDAEFAAVGSRSLEKAEEFAGKFGAKRAYGSYEELLNDAEIDIIYVATPHPSHRENVLQCLRAGKAVLCEKPFTVNAKEAEEVVQFARDKQIFLMEAMWTRFLPVIRKVREWIAVGRIGEVRLLKADFGFRTGINPEGRLFNPQLAGGALLDVGVYPLSFASMLFGANPKQVLTTAQLGETGVDEECSILLSYEAGQTAMLNAAIRLNSGSDAYIIGTEGSIRIPSFFNAKSATIIAADGTEETFNDDRTTLGYVYEAEAAGQYLREGKLESEVITLDETLQLMRTMDGIRQQWGLRYPFE</sequence>
<dbReference type="EMBL" id="FOMT01000003">
    <property type="protein sequence ID" value="SFE61678.1"/>
    <property type="molecule type" value="Genomic_DNA"/>
</dbReference>
<dbReference type="GO" id="GO:0000166">
    <property type="term" value="F:nucleotide binding"/>
    <property type="evidence" value="ECO:0007669"/>
    <property type="project" value="InterPro"/>
</dbReference>
<accession>A0A1I2C0K9</accession>
<dbReference type="Gene3D" id="3.40.50.720">
    <property type="entry name" value="NAD(P)-binding Rossmann-like Domain"/>
    <property type="match status" value="1"/>
</dbReference>
<evidence type="ECO:0000313" key="5">
    <source>
        <dbReference type="EMBL" id="SFE61678.1"/>
    </source>
</evidence>
<reference evidence="6" key="1">
    <citation type="submission" date="2016-10" db="EMBL/GenBank/DDBJ databases">
        <authorList>
            <person name="Varghese N."/>
            <person name="Submissions S."/>
        </authorList>
    </citation>
    <scope>NUCLEOTIDE SEQUENCE [LARGE SCALE GENOMIC DNA]</scope>
    <source>
        <strain evidence="6">CGMCC 1.10784</strain>
    </source>
</reference>
<dbReference type="STRING" id="1045775.SAMN05216378_3736"/>
<dbReference type="Pfam" id="PF01408">
    <property type="entry name" value="GFO_IDH_MocA"/>
    <property type="match status" value="1"/>
</dbReference>
<dbReference type="SUPFAM" id="SSF55347">
    <property type="entry name" value="Glyceraldehyde-3-phosphate dehydrogenase-like, C-terminal domain"/>
    <property type="match status" value="1"/>
</dbReference>
<dbReference type="Gene3D" id="3.30.360.10">
    <property type="entry name" value="Dihydrodipicolinate Reductase, domain 2"/>
    <property type="match status" value="1"/>
</dbReference>
<dbReference type="Pfam" id="PF22725">
    <property type="entry name" value="GFO_IDH_MocA_C3"/>
    <property type="match status" value="1"/>
</dbReference>
<keyword evidence="6" id="KW-1185">Reference proteome</keyword>
<evidence type="ECO:0000313" key="6">
    <source>
        <dbReference type="Proteomes" id="UP000198855"/>
    </source>
</evidence>
<gene>
    <name evidence="5" type="ORF">SAMN05216378_3736</name>
</gene>
<feature type="domain" description="GFO/IDH/MocA-like oxidoreductase" evidence="4">
    <location>
        <begin position="133"/>
        <end position="250"/>
    </location>
</feature>
<dbReference type="Proteomes" id="UP000198855">
    <property type="component" value="Unassembled WGS sequence"/>
</dbReference>